<dbReference type="Proteomes" id="UP000639403">
    <property type="component" value="Unassembled WGS sequence"/>
</dbReference>
<evidence type="ECO:0000313" key="2">
    <source>
        <dbReference type="EMBL" id="KAF9814204.1"/>
    </source>
</evidence>
<proteinExistence type="predicted"/>
<evidence type="ECO:0000256" key="1">
    <source>
        <dbReference type="SAM" id="Phobius"/>
    </source>
</evidence>
<accession>A0A8H7P2A5</accession>
<dbReference type="AlphaFoldDB" id="A0A8H7P2A5"/>
<organism evidence="2 3">
    <name type="scientific">Rhodonia placenta</name>
    <dbReference type="NCBI Taxonomy" id="104341"/>
    <lineage>
        <taxon>Eukaryota</taxon>
        <taxon>Fungi</taxon>
        <taxon>Dikarya</taxon>
        <taxon>Basidiomycota</taxon>
        <taxon>Agaricomycotina</taxon>
        <taxon>Agaricomycetes</taxon>
        <taxon>Polyporales</taxon>
        <taxon>Adustoporiaceae</taxon>
        <taxon>Rhodonia</taxon>
    </lineage>
</organism>
<keyword evidence="1" id="KW-1133">Transmembrane helix</keyword>
<keyword evidence="1" id="KW-0472">Membrane</keyword>
<protein>
    <submittedName>
        <fullName evidence="2">Uncharacterized protein</fullName>
    </submittedName>
</protein>
<reference evidence="2" key="1">
    <citation type="submission" date="2020-11" db="EMBL/GenBank/DDBJ databases">
        <authorList>
            <person name="Koelle M."/>
            <person name="Horta M.A.C."/>
            <person name="Nowrousian M."/>
            <person name="Ohm R.A."/>
            <person name="Benz P."/>
            <person name="Pilgard A."/>
        </authorList>
    </citation>
    <scope>NUCLEOTIDE SEQUENCE</scope>
    <source>
        <strain evidence="2">FPRL280</strain>
    </source>
</reference>
<dbReference type="EMBL" id="JADOXO010000091">
    <property type="protein sequence ID" value="KAF9814204.1"/>
    <property type="molecule type" value="Genomic_DNA"/>
</dbReference>
<gene>
    <name evidence="2" type="ORF">IEO21_05215</name>
</gene>
<sequence>MRSLSNRDYCQGCVAQLLMKDEDHTFQGSLQSAGTAFQSRRLGYQVPFSIMNLDRRYGWKQESFFLTYAALTFTLVMCSMDSVTTANSHR</sequence>
<reference evidence="2" key="2">
    <citation type="journal article" name="Front. Microbiol.">
        <title>Degradative Capacity of Two Strains of Rhodonia placenta: From Phenotype to Genotype.</title>
        <authorList>
            <person name="Kolle M."/>
            <person name="Horta M.A.C."/>
            <person name="Nowrousian M."/>
            <person name="Ohm R.A."/>
            <person name="Benz J.P."/>
            <person name="Pilgard A."/>
        </authorList>
    </citation>
    <scope>NUCLEOTIDE SEQUENCE</scope>
    <source>
        <strain evidence="2">FPRL280</strain>
    </source>
</reference>
<keyword evidence="1" id="KW-0812">Transmembrane</keyword>
<evidence type="ECO:0000313" key="3">
    <source>
        <dbReference type="Proteomes" id="UP000639403"/>
    </source>
</evidence>
<name>A0A8H7P2A5_9APHY</name>
<feature type="transmembrane region" description="Helical" evidence="1">
    <location>
        <begin position="65"/>
        <end position="84"/>
    </location>
</feature>
<comment type="caution">
    <text evidence="2">The sequence shown here is derived from an EMBL/GenBank/DDBJ whole genome shotgun (WGS) entry which is preliminary data.</text>
</comment>